<keyword evidence="5" id="KW-1185">Reference proteome</keyword>
<feature type="transmembrane region" description="Helical" evidence="1">
    <location>
        <begin position="90"/>
        <end position="113"/>
    </location>
</feature>
<dbReference type="RefSeq" id="WP_137403028.1">
    <property type="nucleotide sequence ID" value="NZ_BMIU01000014.1"/>
</dbReference>
<evidence type="ECO:0000259" key="3">
    <source>
        <dbReference type="Pfam" id="PF16344"/>
    </source>
</evidence>
<dbReference type="PANTHER" id="PTHR30273">
    <property type="entry name" value="PERIPLASMIC SIGNAL SENSOR AND SIGMA FACTOR ACTIVATOR FECR-RELATED"/>
    <property type="match status" value="1"/>
</dbReference>
<proteinExistence type="predicted"/>
<keyword evidence="1" id="KW-0472">Membrane</keyword>
<evidence type="ECO:0000259" key="2">
    <source>
        <dbReference type="Pfam" id="PF04773"/>
    </source>
</evidence>
<dbReference type="Pfam" id="PF04773">
    <property type="entry name" value="FecR"/>
    <property type="match status" value="1"/>
</dbReference>
<dbReference type="InterPro" id="IPR012373">
    <property type="entry name" value="Ferrdict_sens_TM"/>
</dbReference>
<dbReference type="Proteomes" id="UP000647339">
    <property type="component" value="Unassembled WGS sequence"/>
</dbReference>
<dbReference type="Gene3D" id="2.60.120.1440">
    <property type="match status" value="1"/>
</dbReference>
<dbReference type="Pfam" id="PF16344">
    <property type="entry name" value="FecR_C"/>
    <property type="match status" value="1"/>
</dbReference>
<sequence>MDREKQLKAFYKGTLPQEEVEEFLQWYCSKEGEVFIAARLETHWKEGISEKDKEETFDKEAIFSKILKKREKHALPARSEAEKPSGHRGLIFKIAAGLVMFLSLSLFGYEYFWHNAGAKLNQEALAMDIKSNPAGQKSKIKLPDGTIVYLNSASSLEFPVDFATNRQVKLQGEAFFEVFPDKEHPFSVESRGIKTTALGTAFNIKAYGDMAETEVALAHGKVRVEAGNDDQLELIPGEAAVSNVQNNAFDKKNVNIEKILFWKEGILHFDGASFDEVVNTLERWYNVSIQIDGKYDSKFQCSGTFDKNEYLDNVLDILGHSIGFDFQINKKKVTLIFHQN</sequence>
<dbReference type="Gene3D" id="3.55.50.30">
    <property type="match status" value="1"/>
</dbReference>
<dbReference type="InterPro" id="IPR006860">
    <property type="entry name" value="FecR"/>
</dbReference>
<feature type="domain" description="FecR protein" evidence="2">
    <location>
        <begin position="134"/>
        <end position="223"/>
    </location>
</feature>
<keyword evidence="1" id="KW-1133">Transmembrane helix</keyword>
<evidence type="ECO:0000256" key="1">
    <source>
        <dbReference type="SAM" id="Phobius"/>
    </source>
</evidence>
<evidence type="ECO:0000313" key="4">
    <source>
        <dbReference type="EMBL" id="GGF38111.1"/>
    </source>
</evidence>
<name>A0ABQ1V460_9BACT</name>
<comment type="caution">
    <text evidence="4">The sequence shown here is derived from an EMBL/GenBank/DDBJ whole genome shotgun (WGS) entry which is preliminary data.</text>
</comment>
<dbReference type="PANTHER" id="PTHR30273:SF2">
    <property type="entry name" value="PROTEIN FECR"/>
    <property type="match status" value="1"/>
</dbReference>
<dbReference type="InterPro" id="IPR032508">
    <property type="entry name" value="FecR_C"/>
</dbReference>
<dbReference type="EMBL" id="BMIU01000014">
    <property type="protein sequence ID" value="GGF38111.1"/>
    <property type="molecule type" value="Genomic_DNA"/>
</dbReference>
<accession>A0ABQ1V460</accession>
<gene>
    <name evidence="4" type="ORF">GCM10011339_28350</name>
</gene>
<dbReference type="PIRSF" id="PIRSF018266">
    <property type="entry name" value="FecR"/>
    <property type="match status" value="1"/>
</dbReference>
<keyword evidence="1" id="KW-0812">Transmembrane</keyword>
<organism evidence="4 5">
    <name type="scientific">Echinicola rosea</name>
    <dbReference type="NCBI Taxonomy" id="1807691"/>
    <lineage>
        <taxon>Bacteria</taxon>
        <taxon>Pseudomonadati</taxon>
        <taxon>Bacteroidota</taxon>
        <taxon>Cytophagia</taxon>
        <taxon>Cytophagales</taxon>
        <taxon>Cyclobacteriaceae</taxon>
        <taxon>Echinicola</taxon>
    </lineage>
</organism>
<evidence type="ECO:0000313" key="5">
    <source>
        <dbReference type="Proteomes" id="UP000647339"/>
    </source>
</evidence>
<feature type="domain" description="Protein FecR C-terminal" evidence="3">
    <location>
        <begin position="267"/>
        <end position="335"/>
    </location>
</feature>
<protein>
    <recommendedName>
        <fullName evidence="6">FecR family protein</fullName>
    </recommendedName>
</protein>
<evidence type="ECO:0008006" key="6">
    <source>
        <dbReference type="Google" id="ProtNLM"/>
    </source>
</evidence>
<reference evidence="5" key="1">
    <citation type="journal article" date="2019" name="Int. J. Syst. Evol. Microbiol.">
        <title>The Global Catalogue of Microorganisms (GCM) 10K type strain sequencing project: providing services to taxonomists for standard genome sequencing and annotation.</title>
        <authorList>
            <consortium name="The Broad Institute Genomics Platform"/>
            <consortium name="The Broad Institute Genome Sequencing Center for Infectious Disease"/>
            <person name="Wu L."/>
            <person name="Ma J."/>
        </authorList>
    </citation>
    <scope>NUCLEOTIDE SEQUENCE [LARGE SCALE GENOMIC DNA]</scope>
    <source>
        <strain evidence="5">CGMCC 1.15407</strain>
    </source>
</reference>